<dbReference type="EMBL" id="OOIP01000006">
    <property type="protein sequence ID" value="SPO37348.1"/>
    <property type="molecule type" value="Genomic_DNA"/>
</dbReference>
<dbReference type="AlphaFoldDB" id="A0A5C3EYR5"/>
<keyword evidence="2" id="KW-1185">Reference proteome</keyword>
<organism evidence="1 2">
    <name type="scientific">Pseudozyma flocculosa</name>
    <dbReference type="NCBI Taxonomy" id="84751"/>
    <lineage>
        <taxon>Eukaryota</taxon>
        <taxon>Fungi</taxon>
        <taxon>Dikarya</taxon>
        <taxon>Basidiomycota</taxon>
        <taxon>Ustilaginomycotina</taxon>
        <taxon>Ustilaginomycetes</taxon>
        <taxon>Ustilaginales</taxon>
        <taxon>Ustilaginaceae</taxon>
        <taxon>Pseudozyma</taxon>
    </lineage>
</organism>
<sequence length="109" mass="10743">MSVTAPRFSGCTIFGTDTGTCCTTFPVTANITQGSVTCQTSSDRVKALQQCLTPLVSSGRDVAKSLKCTGSSSSGAAPAAGPTGSIAANRWTLVLVGASVALAVVSGAV</sequence>
<proteinExistence type="predicted"/>
<evidence type="ECO:0000313" key="2">
    <source>
        <dbReference type="Proteomes" id="UP000323386"/>
    </source>
</evidence>
<gene>
    <name evidence="1" type="ORF">PSFLO_02821</name>
</gene>
<reference evidence="1 2" key="1">
    <citation type="submission" date="2018-03" db="EMBL/GenBank/DDBJ databases">
        <authorList>
            <person name="Guldener U."/>
        </authorList>
    </citation>
    <scope>NUCLEOTIDE SEQUENCE [LARGE SCALE GENOMIC DNA]</scope>
    <source>
        <strain evidence="1 2">DAOM196992</strain>
    </source>
</reference>
<name>A0A5C3EYR5_9BASI</name>
<evidence type="ECO:0000313" key="1">
    <source>
        <dbReference type="EMBL" id="SPO37348.1"/>
    </source>
</evidence>
<dbReference type="Proteomes" id="UP000323386">
    <property type="component" value="Unassembled WGS sequence"/>
</dbReference>
<protein>
    <submittedName>
        <fullName evidence="1">Uncharacterized protein</fullName>
    </submittedName>
</protein>
<accession>A0A5C3EYR5</accession>